<comment type="caution">
    <text evidence="3">The sequence shown here is derived from an EMBL/GenBank/DDBJ whole genome shotgun (WGS) entry which is preliminary data.</text>
</comment>
<dbReference type="AlphaFoldDB" id="A0A4Y2DYM1"/>
<accession>A0A4Y2DYM1</accession>
<organism evidence="3 4">
    <name type="scientific">Araneus ventricosus</name>
    <name type="common">Orbweaver spider</name>
    <name type="synonym">Epeira ventricosa</name>
    <dbReference type="NCBI Taxonomy" id="182803"/>
    <lineage>
        <taxon>Eukaryota</taxon>
        <taxon>Metazoa</taxon>
        <taxon>Ecdysozoa</taxon>
        <taxon>Arthropoda</taxon>
        <taxon>Chelicerata</taxon>
        <taxon>Arachnida</taxon>
        <taxon>Araneae</taxon>
        <taxon>Araneomorphae</taxon>
        <taxon>Entelegynae</taxon>
        <taxon>Araneoidea</taxon>
        <taxon>Araneidae</taxon>
        <taxon>Araneus</taxon>
    </lineage>
</organism>
<evidence type="ECO:0000313" key="4">
    <source>
        <dbReference type="Proteomes" id="UP000499080"/>
    </source>
</evidence>
<protein>
    <submittedName>
        <fullName evidence="3">Uncharacterized protein</fullName>
    </submittedName>
</protein>
<feature type="chain" id="PRO_5021350413" evidence="2">
    <location>
        <begin position="16"/>
        <end position="189"/>
    </location>
</feature>
<sequence>MKLKPFLLLLQICYPEFFCIVDDPSYNELAIFFNLSTLLFKMASKRPSDDQDPKDFKRRKFSDESCDEKENVALEKEENVVNKNNKHLNMKIKEREESLGKNQQPNIDDELLEKDSATEVDDESSEDENSEEYSNKHFCDLIGNFKDYSDEQGSSDESNCGGRSSHVQVSTGVLQEVSDADSFHSEDYP</sequence>
<dbReference type="Proteomes" id="UP000499080">
    <property type="component" value="Unassembled WGS sequence"/>
</dbReference>
<gene>
    <name evidence="3" type="ORF">AVEN_105943_1</name>
</gene>
<evidence type="ECO:0000256" key="2">
    <source>
        <dbReference type="SAM" id="SignalP"/>
    </source>
</evidence>
<dbReference type="EMBL" id="BGPR01000446">
    <property type="protein sequence ID" value="GBM20705.1"/>
    <property type="molecule type" value="Genomic_DNA"/>
</dbReference>
<keyword evidence="2" id="KW-0732">Signal</keyword>
<feature type="region of interest" description="Disordered" evidence="1">
    <location>
        <begin position="86"/>
        <end position="189"/>
    </location>
</feature>
<name>A0A4Y2DYM1_ARAVE</name>
<proteinExistence type="predicted"/>
<feature type="signal peptide" evidence="2">
    <location>
        <begin position="1"/>
        <end position="15"/>
    </location>
</feature>
<keyword evidence="4" id="KW-1185">Reference proteome</keyword>
<evidence type="ECO:0000256" key="1">
    <source>
        <dbReference type="SAM" id="MobiDB-lite"/>
    </source>
</evidence>
<reference evidence="3 4" key="1">
    <citation type="journal article" date="2019" name="Sci. Rep.">
        <title>Orb-weaving spider Araneus ventricosus genome elucidates the spidroin gene catalogue.</title>
        <authorList>
            <person name="Kono N."/>
            <person name="Nakamura H."/>
            <person name="Ohtoshi R."/>
            <person name="Moran D.A.P."/>
            <person name="Shinohara A."/>
            <person name="Yoshida Y."/>
            <person name="Fujiwara M."/>
            <person name="Mori M."/>
            <person name="Tomita M."/>
            <person name="Arakawa K."/>
        </authorList>
    </citation>
    <scope>NUCLEOTIDE SEQUENCE [LARGE SCALE GENOMIC DNA]</scope>
</reference>
<feature type="compositionally biased region" description="Polar residues" evidence="1">
    <location>
        <begin position="151"/>
        <end position="173"/>
    </location>
</feature>
<feature type="compositionally biased region" description="Acidic residues" evidence="1">
    <location>
        <begin position="107"/>
        <end position="131"/>
    </location>
</feature>
<evidence type="ECO:0000313" key="3">
    <source>
        <dbReference type="EMBL" id="GBM20705.1"/>
    </source>
</evidence>